<dbReference type="SUPFAM" id="SSF50978">
    <property type="entry name" value="WD40 repeat-like"/>
    <property type="match status" value="1"/>
</dbReference>
<protein>
    <submittedName>
        <fullName evidence="1">Uncharacterized protein</fullName>
    </submittedName>
</protein>
<dbReference type="AlphaFoldDB" id="A0A978V9N9"/>
<dbReference type="PANTHER" id="PTHR44083:SF22">
    <property type="entry name" value="PROTEIN TPR3-LIKE"/>
    <property type="match status" value="1"/>
</dbReference>
<proteinExistence type="predicted"/>
<organism evidence="1 2">
    <name type="scientific">Ziziphus jujuba var. spinosa</name>
    <dbReference type="NCBI Taxonomy" id="714518"/>
    <lineage>
        <taxon>Eukaryota</taxon>
        <taxon>Viridiplantae</taxon>
        <taxon>Streptophyta</taxon>
        <taxon>Embryophyta</taxon>
        <taxon>Tracheophyta</taxon>
        <taxon>Spermatophyta</taxon>
        <taxon>Magnoliopsida</taxon>
        <taxon>eudicotyledons</taxon>
        <taxon>Gunneridae</taxon>
        <taxon>Pentapetalae</taxon>
        <taxon>rosids</taxon>
        <taxon>fabids</taxon>
        <taxon>Rosales</taxon>
        <taxon>Rhamnaceae</taxon>
        <taxon>Paliureae</taxon>
        <taxon>Ziziphus</taxon>
    </lineage>
</organism>
<evidence type="ECO:0000313" key="2">
    <source>
        <dbReference type="Proteomes" id="UP000813462"/>
    </source>
</evidence>
<dbReference type="GO" id="GO:0006355">
    <property type="term" value="P:regulation of DNA-templated transcription"/>
    <property type="evidence" value="ECO:0007669"/>
    <property type="project" value="InterPro"/>
</dbReference>
<dbReference type="EMBL" id="JAEACU010000006">
    <property type="protein sequence ID" value="KAH7524624.1"/>
    <property type="molecule type" value="Genomic_DNA"/>
</dbReference>
<comment type="caution">
    <text evidence="1">The sequence shown here is derived from an EMBL/GenBank/DDBJ whole genome shotgun (WGS) entry which is preliminary data.</text>
</comment>
<accession>A0A978V9N9</accession>
<dbReference type="InterPro" id="IPR027728">
    <property type="entry name" value="Topless_fam"/>
</dbReference>
<dbReference type="PANTHER" id="PTHR44083">
    <property type="entry name" value="TOPLESS-RELATED PROTEIN 1-RELATED"/>
    <property type="match status" value="1"/>
</dbReference>
<reference evidence="1" key="1">
    <citation type="journal article" date="2021" name="Front. Plant Sci.">
        <title>Chromosome-Scale Genome Assembly for Chinese Sour Jujube and Insights Into Its Genome Evolution and Domestication Signature.</title>
        <authorList>
            <person name="Shen L.-Y."/>
            <person name="Luo H."/>
            <person name="Wang X.-L."/>
            <person name="Wang X.-M."/>
            <person name="Qiu X.-J."/>
            <person name="Liu H."/>
            <person name="Zhou S.-S."/>
            <person name="Jia K.-H."/>
            <person name="Nie S."/>
            <person name="Bao Y.-T."/>
            <person name="Zhang R.-G."/>
            <person name="Yun Q.-Z."/>
            <person name="Chai Y.-H."/>
            <person name="Lu J.-Y."/>
            <person name="Li Y."/>
            <person name="Zhao S.-W."/>
            <person name="Mao J.-F."/>
            <person name="Jia S.-G."/>
            <person name="Mao Y.-M."/>
        </authorList>
    </citation>
    <scope>NUCLEOTIDE SEQUENCE</scope>
    <source>
        <strain evidence="1">AT0</strain>
        <tissue evidence="1">Leaf</tissue>
    </source>
</reference>
<dbReference type="InterPro" id="IPR015943">
    <property type="entry name" value="WD40/YVTN_repeat-like_dom_sf"/>
</dbReference>
<evidence type="ECO:0000313" key="1">
    <source>
        <dbReference type="EMBL" id="KAH7524624.1"/>
    </source>
</evidence>
<name>A0A978V9N9_ZIZJJ</name>
<dbReference type="InterPro" id="IPR036322">
    <property type="entry name" value="WD40_repeat_dom_sf"/>
</dbReference>
<sequence length="139" mass="15353">MFIATYDCYEFKLVKVWDMLTSKKLFSLEGLGAAVVSVSPPNNKNSNLVYSTSSNGKIKSMVEFPFRSQAQFRCSLSWLYKIGLGPSHSFAVHIETIMNQFVVAGNGHKIKVWDVDHVELLTSIDTGGGLTVSSLMALQ</sequence>
<dbReference type="Gene3D" id="2.130.10.10">
    <property type="entry name" value="YVTN repeat-like/Quinoprotein amine dehydrogenase"/>
    <property type="match status" value="1"/>
</dbReference>
<gene>
    <name evidence="1" type="ORF">FEM48_Zijuj06G0139000</name>
</gene>
<dbReference type="Proteomes" id="UP000813462">
    <property type="component" value="Unassembled WGS sequence"/>
</dbReference>